<comment type="caution">
    <text evidence="1">The sequence shown here is derived from an EMBL/GenBank/DDBJ whole genome shotgun (WGS) entry which is preliminary data.</text>
</comment>
<name>A0AAE3KU52_9BACT</name>
<feature type="non-terminal residue" evidence="1">
    <location>
        <position position="1"/>
    </location>
</feature>
<reference evidence="1 2" key="1">
    <citation type="submission" date="2018-11" db="EMBL/GenBank/DDBJ databases">
        <title>Novel bacteria species description.</title>
        <authorList>
            <person name="Han J.-H."/>
        </authorList>
    </citation>
    <scope>NUCLEOTIDE SEQUENCE [LARGE SCALE GENOMIC DNA]</scope>
    <source>
        <strain evidence="1 2">KCTC23259</strain>
    </source>
</reference>
<evidence type="ECO:0000313" key="2">
    <source>
        <dbReference type="Proteomes" id="UP001204144"/>
    </source>
</evidence>
<dbReference type="EMBL" id="RJUF01000175">
    <property type="protein sequence ID" value="MCP9764723.1"/>
    <property type="molecule type" value="Genomic_DNA"/>
</dbReference>
<proteinExistence type="predicted"/>
<dbReference type="Gene3D" id="2.60.40.10">
    <property type="entry name" value="Immunoglobulins"/>
    <property type="match status" value="1"/>
</dbReference>
<sequence>EVCFGQKLSLNKTVVGGEGICDIQWQINKVSAAVSSSFWRNLSISEVLEITNSNTGKDSTFYFRARIDCQNSSCNLATSNAISAVFFPELVINTSFSDSTICSGSTINLVSSGCKGQILWSNGAATAQISVTPTVNTFYTVTCRNSCDEVSKSINITVVPGIEKPINTTPESVLSPEILVFNASGQNIKWYTSETSTLFTTDSPQITIAGEYSFWATQTIGACESSRLKITAKLNAALALTSQPSNATNCYGNSSTIALEAKGTGTIIYKWQRKKPTENTFSDIPSDQTNLSDFNTNKLKISSLGNDQSPHLTKFRCIIRDDFSEITSNEVEISVNRLQGSLANQKLCLGNNFSIDLNQTHQITGIPTAITWQHRYGTGDIWQNLKDTMNISGSKTLQLQINDLNINNQQQYRCSVLFGSSNGTCTETTDLMSLSVGSFPQNPQDIGFEFCQNVTSPKLELYEPGNLDVVWYLPGSNARLSKQPVIDTKIVGNQIYFYSFKNTAECESIKATVQIIIHPEPPKPINTTPAQIIENQLLVFSAFGEQLKWYTSRTGQTFTSVAPSHQKIGTYDYYVSQTSQKGCESERTYIESEIVAAFGIATQPTNQSNCDNNSSTFSIKTKGSTNVAYRWQMAKNGVFEDIIGENSSSFKIDDVGKAPFIEGTVYRCIVSNSITEIISNEVTLRVNQITGKLNDLTYCEDQTINASKFTDILKGSISQLEWQSNITGSFNTVFTTKNINEKIIINPSNSGEYRLRVTFQNQGSSTCVRTSNNFKVVVNPKPLRLAKTNYSACQFSFINSFLKDLPAKFVLRNLDSSQLNITNFNLAKTYNFIGNYTNDKGCVSDEQKLEINIIDAPKVENLDSIFSYCQFSNNIKSLKLNDLNTYWFNNETDDESTENEFSINTSDTQARQMWVAVQGSNGCLSQKRRVEITLKPCYFDIKNDTCINQSGKVLVADEWNYFYDEKGHIFAAVHPNGQNLGTAKMDLRNTSSKHLKDKNLTELYPRYFNLLTSKQPSASFKIRFYFTKDEILDLGAKTTDEVSIINYDGKNLDCDFINNDLENNYWLEATTKWQKENDQNIHYVEFSTTKTGEFGLWNKEAPIGKLIGEINENKIPELNISEKSNTGNYEVLKSKDGKTWFAWLGNLTKSEFTDLKPFLSDNYYQLIYNYGNGIKAIRNTVKLTVSEDEVSCVILENPSENRDFLKLYFPNIDKTTIRLNTAMGQSIDVRKISEQGDYFELYPNTQLAPGFYTLKAQNNSGKNCSAKIWIR</sequence>
<gene>
    <name evidence="1" type="ORF">EGI31_17430</name>
</gene>
<dbReference type="Proteomes" id="UP001204144">
    <property type="component" value="Unassembled WGS sequence"/>
</dbReference>
<protein>
    <recommendedName>
        <fullName evidence="3">T9SS type A sorting domain-containing protein</fullName>
    </recommendedName>
</protein>
<organism evidence="1 2">
    <name type="scientific">Lacihabitans soyangensis</name>
    <dbReference type="NCBI Taxonomy" id="869394"/>
    <lineage>
        <taxon>Bacteria</taxon>
        <taxon>Pseudomonadati</taxon>
        <taxon>Bacteroidota</taxon>
        <taxon>Cytophagia</taxon>
        <taxon>Cytophagales</taxon>
        <taxon>Leadbetterellaceae</taxon>
        <taxon>Lacihabitans</taxon>
    </lineage>
</organism>
<dbReference type="AlphaFoldDB" id="A0AAE3KU52"/>
<accession>A0AAE3KU52</accession>
<evidence type="ECO:0008006" key="3">
    <source>
        <dbReference type="Google" id="ProtNLM"/>
    </source>
</evidence>
<dbReference type="InterPro" id="IPR013783">
    <property type="entry name" value="Ig-like_fold"/>
</dbReference>
<dbReference type="RefSeq" id="WP_255038415.1">
    <property type="nucleotide sequence ID" value="NZ_RJUF01000175.1"/>
</dbReference>
<keyword evidence="2" id="KW-1185">Reference proteome</keyword>
<evidence type="ECO:0000313" key="1">
    <source>
        <dbReference type="EMBL" id="MCP9764723.1"/>
    </source>
</evidence>